<proteinExistence type="predicted"/>
<dbReference type="Proteomes" id="UP000005442">
    <property type="component" value="Chromosome"/>
</dbReference>
<protein>
    <submittedName>
        <fullName evidence="1">Uncharacterized protein</fullName>
    </submittedName>
</protein>
<sequence>MPLTTIPAINDAAGMSVAMTVDHPKAAIRMMRAILRRKPPRDPDLAR</sequence>
<dbReference type="HOGENOM" id="CLU_3170503_0_0_11"/>
<name>G8RLQ4_MYCRN</name>
<evidence type="ECO:0000313" key="1">
    <source>
        <dbReference type="EMBL" id="AEV74877.1"/>
    </source>
</evidence>
<gene>
    <name evidence="1" type="ordered locus">MycrhN_4378</name>
</gene>
<dbReference type="KEGG" id="mrh:MycrhN_4378"/>
<accession>G8RLQ4</accession>
<organism evidence="1 2">
    <name type="scientific">Mycolicibacterium rhodesiae (strain NBB3)</name>
    <name type="common">Mycobacterium rhodesiae</name>
    <dbReference type="NCBI Taxonomy" id="710685"/>
    <lineage>
        <taxon>Bacteria</taxon>
        <taxon>Bacillati</taxon>
        <taxon>Actinomycetota</taxon>
        <taxon>Actinomycetes</taxon>
        <taxon>Mycobacteriales</taxon>
        <taxon>Mycobacteriaceae</taxon>
        <taxon>Mycolicibacterium</taxon>
    </lineage>
</organism>
<dbReference type="PATRIC" id="fig|710685.3.peg.4391"/>
<dbReference type="AlphaFoldDB" id="G8RLQ4"/>
<dbReference type="EMBL" id="CP003169">
    <property type="protein sequence ID" value="AEV74877.1"/>
    <property type="molecule type" value="Genomic_DNA"/>
</dbReference>
<reference evidence="1 2" key="1">
    <citation type="submission" date="2011-12" db="EMBL/GenBank/DDBJ databases">
        <title>Complete sequence of Mycobacterium rhodesiae NBB3.</title>
        <authorList>
            <consortium name="US DOE Joint Genome Institute"/>
            <person name="Lucas S."/>
            <person name="Han J."/>
            <person name="Lapidus A."/>
            <person name="Cheng J.-F."/>
            <person name="Goodwin L."/>
            <person name="Pitluck S."/>
            <person name="Peters L."/>
            <person name="Mikhailova N."/>
            <person name="Gu W."/>
            <person name="Detter J.C."/>
            <person name="Han C."/>
            <person name="Tapia R."/>
            <person name="Land M."/>
            <person name="Hauser L."/>
            <person name="Kyrpides N."/>
            <person name="Ivanova N."/>
            <person name="Pagani I."/>
            <person name="Mattes T."/>
            <person name="Holmes A."/>
            <person name="Rutledge P."/>
            <person name="Paulsen I."/>
            <person name="Coleman N."/>
            <person name="Woyke T."/>
        </authorList>
    </citation>
    <scope>NUCLEOTIDE SEQUENCE [LARGE SCALE GENOMIC DNA]</scope>
    <source>
        <strain evidence="1 2">NBB3</strain>
    </source>
</reference>
<keyword evidence="2" id="KW-1185">Reference proteome</keyword>
<evidence type="ECO:0000313" key="2">
    <source>
        <dbReference type="Proteomes" id="UP000005442"/>
    </source>
</evidence>